<dbReference type="Gene3D" id="3.30.1310.10">
    <property type="entry name" value="Nucleoid-associated protein YbaB-like domain"/>
    <property type="match status" value="1"/>
</dbReference>
<name>A0ABT0G2B5_9ACTN</name>
<evidence type="ECO:0000313" key="3">
    <source>
        <dbReference type="Proteomes" id="UP001317259"/>
    </source>
</evidence>
<accession>A0ABT0G2B5</accession>
<dbReference type="InterPro" id="IPR036894">
    <property type="entry name" value="YbaB-like_sf"/>
</dbReference>
<gene>
    <name evidence="2" type="ORF">MF672_033875</name>
</gene>
<reference evidence="2 3" key="1">
    <citation type="submission" date="2022-04" db="EMBL/GenBank/DDBJ databases">
        <title>Genome draft of Actinomadura sp. ATCC 31491.</title>
        <authorList>
            <person name="Shi X."/>
            <person name="Du Y."/>
        </authorList>
    </citation>
    <scope>NUCLEOTIDE SEQUENCE [LARGE SCALE GENOMIC DNA]</scope>
    <source>
        <strain evidence="2 3">ATCC 31491</strain>
    </source>
</reference>
<proteinExistence type="predicted"/>
<dbReference type="InterPro" id="IPR004401">
    <property type="entry name" value="YbaB/EbfC"/>
</dbReference>
<evidence type="ECO:0000313" key="2">
    <source>
        <dbReference type="EMBL" id="MCK2218747.1"/>
    </source>
</evidence>
<sequence length="142" mass="14334">MTSPAGPFDAAGDPELARLMDGYQRDVAAIEALRDGFGEVRGRGEAADGRIVAEASQTGALTGLVIDPRAMRLGSGELAAEILRAAARAARAAGDQAAELAAPFLSGTPLTAPSPGATRSPGTPYRGAPPADRPGGRARRAT</sequence>
<dbReference type="EMBL" id="JAKRKC020000002">
    <property type="protein sequence ID" value="MCK2218747.1"/>
    <property type="molecule type" value="Genomic_DNA"/>
</dbReference>
<protein>
    <submittedName>
        <fullName evidence="2">YbaB/EbfC family nucleoid-associated protein</fullName>
    </submittedName>
</protein>
<dbReference type="Pfam" id="PF02575">
    <property type="entry name" value="YbaB_DNA_bd"/>
    <property type="match status" value="1"/>
</dbReference>
<keyword evidence="3" id="KW-1185">Reference proteome</keyword>
<organism evidence="2 3">
    <name type="scientific">Actinomadura luzonensis</name>
    <dbReference type="NCBI Taxonomy" id="2805427"/>
    <lineage>
        <taxon>Bacteria</taxon>
        <taxon>Bacillati</taxon>
        <taxon>Actinomycetota</taxon>
        <taxon>Actinomycetes</taxon>
        <taxon>Streptosporangiales</taxon>
        <taxon>Thermomonosporaceae</taxon>
        <taxon>Actinomadura</taxon>
    </lineage>
</organism>
<evidence type="ECO:0000256" key="1">
    <source>
        <dbReference type="SAM" id="MobiDB-lite"/>
    </source>
</evidence>
<dbReference type="Proteomes" id="UP001317259">
    <property type="component" value="Unassembled WGS sequence"/>
</dbReference>
<comment type="caution">
    <text evidence="2">The sequence shown here is derived from an EMBL/GenBank/DDBJ whole genome shotgun (WGS) entry which is preliminary data.</text>
</comment>
<dbReference type="RefSeq" id="WP_242383700.1">
    <property type="nucleotide sequence ID" value="NZ_JAKRKC020000002.1"/>
</dbReference>
<feature type="region of interest" description="Disordered" evidence="1">
    <location>
        <begin position="104"/>
        <end position="142"/>
    </location>
</feature>